<evidence type="ECO:0000313" key="1">
    <source>
        <dbReference type="EMBL" id="CNI68439.1"/>
    </source>
</evidence>
<dbReference type="EMBL" id="CQAZ01000100">
    <property type="protein sequence ID" value="CNI68439.1"/>
    <property type="molecule type" value="Genomic_DNA"/>
</dbReference>
<dbReference type="Proteomes" id="UP000045840">
    <property type="component" value="Unassembled WGS sequence"/>
</dbReference>
<evidence type="ECO:0000313" key="2">
    <source>
        <dbReference type="EMBL" id="CRY69824.1"/>
    </source>
</evidence>
<reference evidence="4" key="1">
    <citation type="submission" date="2015-03" db="EMBL/GenBank/DDBJ databases">
        <authorList>
            <consortium name="Pathogen Informatics"/>
        </authorList>
    </citation>
    <scope>NUCLEOTIDE SEQUENCE [LARGE SCALE GENOMIC DNA]</scope>
    <source>
        <strain evidence="4">A125KOH2</strain>
    </source>
</reference>
<dbReference type="AlphaFoldDB" id="A0A0T9RKH8"/>
<dbReference type="EMBL" id="CWJL01000143">
    <property type="protein sequence ID" value="CRY69824.1"/>
    <property type="molecule type" value="Genomic_DNA"/>
</dbReference>
<name>A0A0T9RKH8_9GAMM</name>
<evidence type="ECO:0000313" key="4">
    <source>
        <dbReference type="Proteomes" id="UP000045840"/>
    </source>
</evidence>
<proteinExistence type="predicted"/>
<organism evidence="1 4">
    <name type="scientific">Yersinia pekkanenii</name>
    <dbReference type="NCBI Taxonomy" id="1288385"/>
    <lineage>
        <taxon>Bacteria</taxon>
        <taxon>Pseudomonadati</taxon>
        <taxon>Pseudomonadota</taxon>
        <taxon>Gammaproteobacteria</taxon>
        <taxon>Enterobacterales</taxon>
        <taxon>Yersiniaceae</taxon>
        <taxon>Yersinia</taxon>
    </lineage>
</organism>
<evidence type="ECO:0000313" key="3">
    <source>
        <dbReference type="Proteomes" id="UP000044625"/>
    </source>
</evidence>
<dbReference type="Proteomes" id="UP000044625">
    <property type="component" value="Unassembled WGS sequence"/>
</dbReference>
<keyword evidence="3" id="KW-1185">Reference proteome</keyword>
<sequence length="65" mass="7354">MMGKTCKNRYCIDGIDFIPCCSGHECGCMGQPVQAKFCTECNADKREPTDEEAIQLLNYVEWVDD</sequence>
<accession>A0A0T9RKH8</accession>
<gene>
    <name evidence="1" type="ORF">ERS008529_04673</name>
    <name evidence="2" type="ORF">ERS137968_04982</name>
</gene>
<reference evidence="2 3" key="2">
    <citation type="submission" date="2015-03" db="EMBL/GenBank/DDBJ databases">
        <authorList>
            <consortium name="Pathogen Informatics"/>
            <person name="Murphy D."/>
        </authorList>
    </citation>
    <scope>NUCLEOTIDE SEQUENCE [LARGE SCALE GENOMIC DNA]</scope>
    <source>
        <strain evidence="2">Type strain: CIP110230</strain>
        <strain evidence="3">type strain: CIP110230</strain>
    </source>
</reference>
<reference evidence="1" key="3">
    <citation type="submission" date="2015-03" db="EMBL/GenBank/DDBJ databases">
        <authorList>
            <person name="Murphy D."/>
        </authorList>
    </citation>
    <scope>NUCLEOTIDE SEQUENCE [LARGE SCALE GENOMIC DNA]</scope>
    <source>
        <strain evidence="1">A125KOH2</strain>
    </source>
</reference>
<protein>
    <submittedName>
        <fullName evidence="1">Uncharacterized protein</fullName>
    </submittedName>
</protein>